<gene>
    <name evidence="1" type="ORF">NDU88_003801</name>
</gene>
<dbReference type="AlphaFoldDB" id="A0AAV7M6F8"/>
<reference evidence="1" key="1">
    <citation type="journal article" date="2022" name="bioRxiv">
        <title>Sequencing and chromosome-scale assembly of the giantPleurodeles waltlgenome.</title>
        <authorList>
            <person name="Brown T."/>
            <person name="Elewa A."/>
            <person name="Iarovenko S."/>
            <person name="Subramanian E."/>
            <person name="Araus A.J."/>
            <person name="Petzold A."/>
            <person name="Susuki M."/>
            <person name="Suzuki K.-i.T."/>
            <person name="Hayashi T."/>
            <person name="Toyoda A."/>
            <person name="Oliveira C."/>
            <person name="Osipova E."/>
            <person name="Leigh N.D."/>
            <person name="Simon A."/>
            <person name="Yun M.H."/>
        </authorList>
    </citation>
    <scope>NUCLEOTIDE SEQUENCE</scope>
    <source>
        <strain evidence="1">20211129_DDA</strain>
        <tissue evidence="1">Liver</tissue>
    </source>
</reference>
<name>A0AAV7M6F8_PLEWA</name>
<organism evidence="1 2">
    <name type="scientific">Pleurodeles waltl</name>
    <name type="common">Iberian ribbed newt</name>
    <dbReference type="NCBI Taxonomy" id="8319"/>
    <lineage>
        <taxon>Eukaryota</taxon>
        <taxon>Metazoa</taxon>
        <taxon>Chordata</taxon>
        <taxon>Craniata</taxon>
        <taxon>Vertebrata</taxon>
        <taxon>Euteleostomi</taxon>
        <taxon>Amphibia</taxon>
        <taxon>Batrachia</taxon>
        <taxon>Caudata</taxon>
        <taxon>Salamandroidea</taxon>
        <taxon>Salamandridae</taxon>
        <taxon>Pleurodelinae</taxon>
        <taxon>Pleurodeles</taxon>
    </lineage>
</organism>
<proteinExistence type="predicted"/>
<sequence length="79" mass="9112">MPGLSLEESEALEADVMDEELRAALAQLHEGFRHAGRPDDHVIVECELSLGAWTAQRSPIFMFKRRPWCRRAIKRVPFH</sequence>
<keyword evidence="2" id="KW-1185">Reference proteome</keyword>
<accession>A0AAV7M6F8</accession>
<protein>
    <submittedName>
        <fullName evidence="1">Uncharacterized protein</fullName>
    </submittedName>
</protein>
<dbReference type="Proteomes" id="UP001066276">
    <property type="component" value="Chromosome 10"/>
</dbReference>
<dbReference type="EMBL" id="JANPWB010000014">
    <property type="protein sequence ID" value="KAJ1098694.1"/>
    <property type="molecule type" value="Genomic_DNA"/>
</dbReference>
<comment type="caution">
    <text evidence="1">The sequence shown here is derived from an EMBL/GenBank/DDBJ whole genome shotgun (WGS) entry which is preliminary data.</text>
</comment>
<evidence type="ECO:0000313" key="1">
    <source>
        <dbReference type="EMBL" id="KAJ1098694.1"/>
    </source>
</evidence>
<evidence type="ECO:0000313" key="2">
    <source>
        <dbReference type="Proteomes" id="UP001066276"/>
    </source>
</evidence>